<protein>
    <recommendedName>
        <fullName evidence="5">CDAN1-interacting nuclease 1</fullName>
    </recommendedName>
</protein>
<dbReference type="Pfam" id="PF14811">
    <property type="entry name" value="TPD"/>
    <property type="match status" value="1"/>
</dbReference>
<evidence type="ECO:0000256" key="4">
    <source>
        <dbReference type="ARBA" id="ARBA00023242"/>
    </source>
</evidence>
<dbReference type="GO" id="GO:0005737">
    <property type="term" value="C:cytoplasm"/>
    <property type="evidence" value="ECO:0007669"/>
    <property type="project" value="UniProtKB-SubCell"/>
</dbReference>
<keyword evidence="3" id="KW-0963">Cytoplasm</keyword>
<comment type="subcellular location">
    <subcellularLocation>
        <location evidence="2">Cytoplasm</location>
    </subcellularLocation>
    <subcellularLocation>
        <location evidence="1">Nucleus</location>
    </subcellularLocation>
</comment>
<dbReference type="GeneID" id="17089290"/>
<keyword evidence="4" id="KW-0539">Nucleus</keyword>
<organism evidence="6 7">
    <name type="scientific">Galdieria sulphuraria</name>
    <name type="common">Red alga</name>
    <dbReference type="NCBI Taxonomy" id="130081"/>
    <lineage>
        <taxon>Eukaryota</taxon>
        <taxon>Rhodophyta</taxon>
        <taxon>Bangiophyceae</taxon>
        <taxon>Galdieriales</taxon>
        <taxon>Galdieriaceae</taxon>
        <taxon>Galdieria</taxon>
    </lineage>
</organism>
<dbReference type="Proteomes" id="UP000030680">
    <property type="component" value="Unassembled WGS sequence"/>
</dbReference>
<evidence type="ECO:0000256" key="3">
    <source>
        <dbReference type="ARBA" id="ARBA00022490"/>
    </source>
</evidence>
<evidence type="ECO:0000256" key="2">
    <source>
        <dbReference type="ARBA" id="ARBA00004496"/>
    </source>
</evidence>
<evidence type="ECO:0000313" key="6">
    <source>
        <dbReference type="EMBL" id="EME30565.1"/>
    </source>
</evidence>
<dbReference type="Gramene" id="EME30565">
    <property type="protein sequence ID" value="EME30565"/>
    <property type="gene ID" value="Gasu_20290"/>
</dbReference>
<dbReference type="InterPro" id="IPR029404">
    <property type="entry name" value="CDIN1"/>
</dbReference>
<evidence type="ECO:0000256" key="5">
    <source>
        <dbReference type="ARBA" id="ARBA00023480"/>
    </source>
</evidence>
<dbReference type="OMA" id="CYWNRFG"/>
<evidence type="ECO:0000256" key="1">
    <source>
        <dbReference type="ARBA" id="ARBA00004123"/>
    </source>
</evidence>
<gene>
    <name evidence="6" type="ORF">Gasu_20290</name>
</gene>
<keyword evidence="7" id="KW-1185">Reference proteome</keyword>
<dbReference type="PANTHER" id="PTHR31661">
    <property type="entry name" value="SIMILAR TO CDNA SEQUENCE BC052040"/>
    <property type="match status" value="1"/>
</dbReference>
<proteinExistence type="predicted"/>
<dbReference type="RefSeq" id="XP_005707085.1">
    <property type="nucleotide sequence ID" value="XM_005707028.1"/>
</dbReference>
<dbReference type="KEGG" id="gsl:Gasu_20290"/>
<accession>M2X2F4</accession>
<dbReference type="OrthoDB" id="1272at2759"/>
<sequence length="313" mass="36390">MQKMHLSSVDHQRLPYHWSHTISLVSLSFTKRKHRPTQNLKQSCGALRIMRLQEYEALCSQLHSRKDVYLLSGISSSLRENESTSYNYETLYAIYSQRYQTEVAAVAREALKELCLLSTLYDSGQHLLDISERLNVAPCITVRRLLEYKSFGKKQISRVLRNPYEIKDDRLRQEVIACIEQDEHYGPFADRMRQVQGLDYEYILYQHLEIMGIPFDTETSLRCKGLFKTPDALLHVPVKVGTNVISWIDSKAKFGDEYYLRRDYNDSISSYVGRYGSGMVIYWFGFLEDIDVPMLHDQGVVLSSSFPKNIELV</sequence>
<dbReference type="eggNOG" id="ENOG502R9SY">
    <property type="taxonomic scope" value="Eukaryota"/>
</dbReference>
<dbReference type="AlphaFoldDB" id="M2X2F4"/>
<evidence type="ECO:0000313" key="7">
    <source>
        <dbReference type="Proteomes" id="UP000030680"/>
    </source>
</evidence>
<reference evidence="7" key="1">
    <citation type="journal article" date="2013" name="Science">
        <title>Gene transfer from bacteria and archaea facilitated evolution of an extremophilic eukaryote.</title>
        <authorList>
            <person name="Schonknecht G."/>
            <person name="Chen W.H."/>
            <person name="Ternes C.M."/>
            <person name="Barbier G.G."/>
            <person name="Shrestha R.P."/>
            <person name="Stanke M."/>
            <person name="Brautigam A."/>
            <person name="Baker B.J."/>
            <person name="Banfield J.F."/>
            <person name="Garavito R.M."/>
            <person name="Carr K."/>
            <person name="Wilkerson C."/>
            <person name="Rensing S.A."/>
            <person name="Gagneul D."/>
            <person name="Dickenson N.E."/>
            <person name="Oesterhelt C."/>
            <person name="Lercher M.J."/>
            <person name="Weber A.P."/>
        </authorList>
    </citation>
    <scope>NUCLEOTIDE SEQUENCE [LARGE SCALE GENOMIC DNA]</scope>
    <source>
        <strain evidence="7">074W</strain>
    </source>
</reference>
<dbReference type="EMBL" id="KB454498">
    <property type="protein sequence ID" value="EME30565.1"/>
    <property type="molecule type" value="Genomic_DNA"/>
</dbReference>
<dbReference type="PANTHER" id="PTHR31661:SF1">
    <property type="entry name" value="CDAN1-INTERACTING NUCLEASE 1"/>
    <property type="match status" value="1"/>
</dbReference>
<name>M2X2F4_GALSU</name>
<dbReference type="GO" id="GO:0005634">
    <property type="term" value="C:nucleus"/>
    <property type="evidence" value="ECO:0007669"/>
    <property type="project" value="UniProtKB-SubCell"/>
</dbReference>